<gene>
    <name evidence="1" type="ORF">BACSTE_00227</name>
</gene>
<name>B0NLB0_BACSE</name>
<protein>
    <recommendedName>
        <fullName evidence="3">DUF2971 domain-containing protein</fullName>
    </recommendedName>
</protein>
<evidence type="ECO:0008006" key="3">
    <source>
        <dbReference type="Google" id="ProtNLM"/>
    </source>
</evidence>
<evidence type="ECO:0000313" key="1">
    <source>
        <dbReference type="EMBL" id="EDS16833.1"/>
    </source>
</evidence>
<reference evidence="1 2" key="1">
    <citation type="submission" date="2007-11" db="EMBL/GenBank/DDBJ databases">
        <title>Draft genome sequence of Bacteroides stercoris(ATCC 43183).</title>
        <authorList>
            <person name="Sudarsanam P."/>
            <person name="Ley R."/>
            <person name="Guruge J."/>
            <person name="Turnbaugh P.J."/>
            <person name="Mahowald M."/>
            <person name="Liep D."/>
            <person name="Gordon J."/>
        </authorList>
    </citation>
    <scope>NUCLEOTIDE SEQUENCE [LARGE SCALE GENOMIC DNA]</scope>
    <source>
        <strain evidence="1 2">ATCC 43183</strain>
    </source>
</reference>
<dbReference type="Pfam" id="PF11185">
    <property type="entry name" value="DUF2971"/>
    <property type="match status" value="1"/>
</dbReference>
<organism evidence="1 2">
    <name type="scientific">Bacteroides stercoris ATCC 43183</name>
    <dbReference type="NCBI Taxonomy" id="449673"/>
    <lineage>
        <taxon>Bacteria</taxon>
        <taxon>Pseudomonadati</taxon>
        <taxon>Bacteroidota</taxon>
        <taxon>Bacteroidia</taxon>
        <taxon>Bacteroidales</taxon>
        <taxon>Bacteroidaceae</taxon>
        <taxon>Bacteroides</taxon>
    </lineage>
</organism>
<dbReference type="InterPro" id="IPR021352">
    <property type="entry name" value="DUF2971"/>
</dbReference>
<proteinExistence type="predicted"/>
<comment type="caution">
    <text evidence="1">The sequence shown here is derived from an EMBL/GenBank/DDBJ whole genome shotgun (WGS) entry which is preliminary data.</text>
</comment>
<dbReference type="EMBL" id="ABFZ02000012">
    <property type="protein sequence ID" value="EDS16833.1"/>
    <property type="molecule type" value="Genomic_DNA"/>
</dbReference>
<reference evidence="1 2" key="2">
    <citation type="submission" date="2007-11" db="EMBL/GenBank/DDBJ databases">
        <authorList>
            <person name="Fulton L."/>
            <person name="Clifton S."/>
            <person name="Fulton B."/>
            <person name="Xu J."/>
            <person name="Minx P."/>
            <person name="Pepin K.H."/>
            <person name="Johnson M."/>
            <person name="Thiruvilangam P."/>
            <person name="Bhonagiri V."/>
            <person name="Nash W.E."/>
            <person name="Mardis E.R."/>
            <person name="Wilson R.K."/>
        </authorList>
    </citation>
    <scope>NUCLEOTIDE SEQUENCE [LARGE SCALE GENOMIC DNA]</scope>
    <source>
        <strain evidence="1 2">ATCC 43183</strain>
    </source>
</reference>
<accession>B0NLB0</accession>
<evidence type="ECO:0000313" key="2">
    <source>
        <dbReference type="Proteomes" id="UP000004713"/>
    </source>
</evidence>
<dbReference type="Proteomes" id="UP000004713">
    <property type="component" value="Unassembled WGS sequence"/>
</dbReference>
<dbReference type="HOGENOM" id="CLU_050666_3_0_10"/>
<dbReference type="AlphaFoldDB" id="B0NLB0"/>
<dbReference type="eggNOG" id="ENOG502ZBIF">
    <property type="taxonomic scope" value="Bacteria"/>
</dbReference>
<sequence length="256" mass="30385">MSRILYKYLDIVGAKCMIGNRNLQFTNASQLNDPFDCHPKLIDYSNVPDTKLQGWIPKELWIEKEENDALNLRNDTWLCSLSKVNNSLLMWSHYCYNHKGVCIGLDIDKVMESVPPMFGTIYLEPLILDVQYQDIIERPNAYHTTKDLSSYQWRTKAKEWEYEQEVRLVVPSPYAAYAAFTPQQAEQNKEIWDWREIHHYMPLKGECFESIYFGVNIEQTEKEKIIQHIRKELNPQIRLYQMEVDENAFRLRPVII</sequence>